<gene>
    <name evidence="9" type="ORF">AVDCRST_MAG74-2825</name>
</gene>
<dbReference type="Gene3D" id="1.10.10.10">
    <property type="entry name" value="Winged helix-like DNA-binding domain superfamily/Winged helix DNA-binding domain"/>
    <property type="match status" value="1"/>
</dbReference>
<evidence type="ECO:0000256" key="2">
    <source>
        <dbReference type="ARBA" id="ARBA00023125"/>
    </source>
</evidence>
<dbReference type="GO" id="GO:0043138">
    <property type="term" value="F:3'-5' DNA helicase activity"/>
    <property type="evidence" value="ECO:0007669"/>
    <property type="project" value="UniProtKB-EC"/>
</dbReference>
<evidence type="ECO:0000313" key="9">
    <source>
        <dbReference type="EMBL" id="CAA9419369.1"/>
    </source>
</evidence>
<dbReference type="PANTHER" id="PTHR13710:SF105">
    <property type="entry name" value="ATP-DEPENDENT DNA HELICASE Q1"/>
    <property type="match status" value="1"/>
</dbReference>
<dbReference type="SUPFAM" id="SSF52540">
    <property type="entry name" value="P-loop containing nucleoside triphosphate hydrolases"/>
    <property type="match status" value="1"/>
</dbReference>
<feature type="domain" description="Helicase C-terminal" evidence="8">
    <location>
        <begin position="1"/>
        <end position="141"/>
    </location>
</feature>
<dbReference type="AlphaFoldDB" id="A0A6J4PTS5"/>
<evidence type="ECO:0000256" key="6">
    <source>
        <dbReference type="ARBA" id="ARBA00044535"/>
    </source>
</evidence>
<dbReference type="InterPro" id="IPR032284">
    <property type="entry name" value="RecQ_Zn-bd"/>
</dbReference>
<organism evidence="9">
    <name type="scientific">uncultured Pyrinomonadaceae bacterium</name>
    <dbReference type="NCBI Taxonomy" id="2283094"/>
    <lineage>
        <taxon>Bacteria</taxon>
        <taxon>Pseudomonadati</taxon>
        <taxon>Acidobacteriota</taxon>
        <taxon>Blastocatellia</taxon>
        <taxon>Blastocatellales</taxon>
        <taxon>Pyrinomonadaceae</taxon>
        <taxon>environmental samples</taxon>
    </lineage>
</organism>
<dbReference type="InterPro" id="IPR036388">
    <property type="entry name" value="WH-like_DNA-bd_sf"/>
</dbReference>
<name>A0A6J4PTS5_9BACT</name>
<keyword evidence="2" id="KW-0238">DNA-binding</keyword>
<dbReference type="GO" id="GO:0003677">
    <property type="term" value="F:DNA binding"/>
    <property type="evidence" value="ECO:0007669"/>
    <property type="project" value="UniProtKB-KW"/>
</dbReference>
<dbReference type="GO" id="GO:0006310">
    <property type="term" value="P:DNA recombination"/>
    <property type="evidence" value="ECO:0007669"/>
    <property type="project" value="TreeGrafter"/>
</dbReference>
<comment type="similarity">
    <text evidence="1">Belongs to the helicase family. RecQ subfamily.</text>
</comment>
<dbReference type="GO" id="GO:0009378">
    <property type="term" value="F:four-way junction helicase activity"/>
    <property type="evidence" value="ECO:0007669"/>
    <property type="project" value="TreeGrafter"/>
</dbReference>
<dbReference type="GO" id="GO:0030894">
    <property type="term" value="C:replisome"/>
    <property type="evidence" value="ECO:0007669"/>
    <property type="project" value="TreeGrafter"/>
</dbReference>
<dbReference type="SMART" id="SM00490">
    <property type="entry name" value="HELICc"/>
    <property type="match status" value="1"/>
</dbReference>
<comment type="catalytic activity">
    <reaction evidence="4">
        <text>Couples ATP hydrolysis with the unwinding of duplex DNA by translocating in the 3'-5' direction.</text>
        <dbReference type="EC" id="5.6.2.4"/>
    </reaction>
</comment>
<evidence type="ECO:0000256" key="5">
    <source>
        <dbReference type="ARBA" id="ARBA00034808"/>
    </source>
</evidence>
<evidence type="ECO:0000259" key="8">
    <source>
        <dbReference type="PROSITE" id="PS51194"/>
    </source>
</evidence>
<dbReference type="EMBL" id="CADCUR010000260">
    <property type="protein sequence ID" value="CAA9419369.1"/>
    <property type="molecule type" value="Genomic_DNA"/>
</dbReference>
<evidence type="ECO:0000256" key="1">
    <source>
        <dbReference type="ARBA" id="ARBA00005446"/>
    </source>
</evidence>
<dbReference type="PROSITE" id="PS51194">
    <property type="entry name" value="HELICASE_CTER"/>
    <property type="match status" value="1"/>
</dbReference>
<accession>A0A6J4PTS5</accession>
<dbReference type="Pfam" id="PF16124">
    <property type="entry name" value="RecQ_Zn_bind"/>
    <property type="match status" value="1"/>
</dbReference>
<keyword evidence="9" id="KW-0547">Nucleotide-binding</keyword>
<dbReference type="PANTHER" id="PTHR13710">
    <property type="entry name" value="DNA HELICASE RECQ FAMILY MEMBER"/>
    <property type="match status" value="1"/>
</dbReference>
<keyword evidence="9" id="KW-0378">Hydrolase</keyword>
<proteinExistence type="inferred from homology"/>
<sequence>MTEFLRAANFYAESYHGKLPAKTRTDVQNRFMAGDVDTIVATNAFGMGVDKPDVRAVLHWQMPGTLEAYYQEAGRAGRDGREARCVLLYDTRDRRVQQFFLGGRYPSADDVLMIYDALEKMNAAQAAASLEQIKETIGDGLSKTKLRVGLNLLKDERIVRERRGAKFELSKPNINFDEIKRLAETYVERGTSDREKLERMMLYAQSASCRWQTLSKYFDNDDNGIGGEEIEKCETCDNCVRPISERFDVQIPPGNPTKAEQEELLETLRRETEAREEIAVGESVELPKLGAGKVEAVAGDKVEVVFAGGKRKTFKSEFVRKTGV</sequence>
<dbReference type="InterPro" id="IPR001650">
    <property type="entry name" value="Helicase_C-like"/>
</dbReference>
<evidence type="ECO:0000256" key="3">
    <source>
        <dbReference type="ARBA" id="ARBA00023235"/>
    </source>
</evidence>
<reference evidence="9" key="1">
    <citation type="submission" date="2020-02" db="EMBL/GenBank/DDBJ databases">
        <authorList>
            <person name="Meier V. D."/>
        </authorList>
    </citation>
    <scope>NUCLEOTIDE SEQUENCE</scope>
    <source>
        <strain evidence="9">AVDCRST_MAG74</strain>
    </source>
</reference>
<dbReference type="GO" id="GO:0043590">
    <property type="term" value="C:bacterial nucleoid"/>
    <property type="evidence" value="ECO:0007669"/>
    <property type="project" value="TreeGrafter"/>
</dbReference>
<keyword evidence="3" id="KW-0413">Isomerase</keyword>
<dbReference type="InterPro" id="IPR027417">
    <property type="entry name" value="P-loop_NTPase"/>
</dbReference>
<keyword evidence="9" id="KW-0067">ATP-binding</keyword>
<keyword evidence="9" id="KW-0347">Helicase</keyword>
<evidence type="ECO:0000256" key="4">
    <source>
        <dbReference type="ARBA" id="ARBA00034617"/>
    </source>
</evidence>
<dbReference type="Gene3D" id="3.40.50.300">
    <property type="entry name" value="P-loop containing nucleotide triphosphate hydrolases"/>
    <property type="match status" value="1"/>
</dbReference>
<dbReference type="EC" id="5.6.2.4" evidence="5"/>
<protein>
    <recommendedName>
        <fullName evidence="6">ATP-dependent DNA helicase RecQ</fullName>
        <ecNumber evidence="5">5.6.2.4</ecNumber>
    </recommendedName>
    <alternativeName>
        <fullName evidence="7">DNA 3'-5' helicase RecQ</fullName>
    </alternativeName>
</protein>
<dbReference type="GO" id="GO:0005737">
    <property type="term" value="C:cytoplasm"/>
    <property type="evidence" value="ECO:0007669"/>
    <property type="project" value="TreeGrafter"/>
</dbReference>
<dbReference type="GO" id="GO:0006281">
    <property type="term" value="P:DNA repair"/>
    <property type="evidence" value="ECO:0007669"/>
    <property type="project" value="TreeGrafter"/>
</dbReference>
<evidence type="ECO:0000256" key="7">
    <source>
        <dbReference type="ARBA" id="ARBA00044550"/>
    </source>
</evidence>
<dbReference type="Pfam" id="PF00271">
    <property type="entry name" value="Helicase_C"/>
    <property type="match status" value="1"/>
</dbReference>